<organism evidence="1 2">
    <name type="scientific">Melastoma candidum</name>
    <dbReference type="NCBI Taxonomy" id="119954"/>
    <lineage>
        <taxon>Eukaryota</taxon>
        <taxon>Viridiplantae</taxon>
        <taxon>Streptophyta</taxon>
        <taxon>Embryophyta</taxon>
        <taxon>Tracheophyta</taxon>
        <taxon>Spermatophyta</taxon>
        <taxon>Magnoliopsida</taxon>
        <taxon>eudicotyledons</taxon>
        <taxon>Gunneridae</taxon>
        <taxon>Pentapetalae</taxon>
        <taxon>rosids</taxon>
        <taxon>malvids</taxon>
        <taxon>Myrtales</taxon>
        <taxon>Melastomataceae</taxon>
        <taxon>Melastomatoideae</taxon>
        <taxon>Melastomateae</taxon>
        <taxon>Melastoma</taxon>
    </lineage>
</organism>
<evidence type="ECO:0000313" key="1">
    <source>
        <dbReference type="EMBL" id="KAI4325077.1"/>
    </source>
</evidence>
<name>A0ACB9MLD7_9MYRT</name>
<comment type="caution">
    <text evidence="1">The sequence shown here is derived from an EMBL/GenBank/DDBJ whole genome shotgun (WGS) entry which is preliminary data.</text>
</comment>
<protein>
    <submittedName>
        <fullName evidence="1">Uncharacterized protein</fullName>
    </submittedName>
</protein>
<keyword evidence="2" id="KW-1185">Reference proteome</keyword>
<dbReference type="Proteomes" id="UP001057402">
    <property type="component" value="Chromosome 9"/>
</dbReference>
<proteinExistence type="predicted"/>
<reference evidence="2" key="1">
    <citation type="journal article" date="2023" name="Front. Plant Sci.">
        <title>Chromosomal-level genome assembly of Melastoma candidum provides insights into trichome evolution.</title>
        <authorList>
            <person name="Zhong Y."/>
            <person name="Wu W."/>
            <person name="Sun C."/>
            <person name="Zou P."/>
            <person name="Liu Y."/>
            <person name="Dai S."/>
            <person name="Zhou R."/>
        </authorList>
    </citation>
    <scope>NUCLEOTIDE SEQUENCE [LARGE SCALE GENOMIC DNA]</scope>
</reference>
<evidence type="ECO:0000313" key="2">
    <source>
        <dbReference type="Proteomes" id="UP001057402"/>
    </source>
</evidence>
<sequence length="429" mass="46091">MENQSNSDGPTPRDAAGTLVNSFVELTSSSHEEALFFLESHNFDLDAAVSTFFDNAAAIAVDPIPNNPVHDPNPTAPSPNSPPSQSPSQSQSYSPSPSLSRSRSPSPVRPAARAPYELRSRRSSGKKVDKGSGSSSRGIRTLADLGKDAGGDDSESDDSDEGVDYYTGGEKSGMLVRDPTRRNDVESIFEKARQSGAVERPAVQRSSRSKSFAGKSRLLSGEAVESAPQPPEPVTHIITFWQNGFTVNDGPLRRLDDPANARFLESIKNSESPEELAPADRRTVVNIDLVRRDEVYSEPKRHQPAFQGTARTLGSGDAAASSMATPQSAGIPASSGSSIRTAPFMGLVVDDSLPTTSIQLRLADGTRMVSRFNYSHTIRDIRAFIDASRPGGTRDYQLQAMGFPPKQLSDMDQTIEQAGIANSVVIQKL</sequence>
<gene>
    <name evidence="1" type="ORF">MLD38_030504</name>
</gene>
<dbReference type="EMBL" id="CM042888">
    <property type="protein sequence ID" value="KAI4325077.1"/>
    <property type="molecule type" value="Genomic_DNA"/>
</dbReference>
<accession>A0ACB9MLD7</accession>